<dbReference type="NCBIfam" id="NF041423">
    <property type="entry name" value="MobC_subf"/>
    <property type="match status" value="1"/>
</dbReference>
<sequence>MEREMIVLQFLHQEIYSDFKNFMALLKSAKSHTSALLKRMVNKNLIEKHMVELDTNTITVWGITDEGILRVNDIDNAPFYSFTPSRFSIVTLNHTLMNQRVFIALQHIHWTNWLNADRRLFSEKYSVDHRPDAIVTSPVGTVMAIETELTFKTPARYRSIMKSHIQAKSKGFWQHVIYVVRDEPSKKLLSRRFDSIKFIPFDNSRHDFKKYRNMVSIFTVEEVGKLTQSK</sequence>
<dbReference type="AlphaFoldDB" id="A0A0H4A4E2"/>
<proteinExistence type="predicted"/>
<name>A0A0H4A4E2_9VIBR</name>
<reference evidence="1" key="1">
    <citation type="journal article" date="2015" name="MBio">
        <title>Eco-Evolutionary Dynamics of Episomes among Ecologically Cohesive Bacterial Populations.</title>
        <authorList>
            <person name="Xue H."/>
            <person name="Cordero O.X."/>
            <person name="Camas F.M."/>
            <person name="Trimble W."/>
            <person name="Meyer F."/>
            <person name="Guglielmini J."/>
            <person name="Rocha E.P."/>
            <person name="Polz M.F."/>
        </authorList>
    </citation>
    <scope>NUCLEOTIDE SEQUENCE</scope>
    <source>
        <strain evidence="1">FF_112</strain>
    </source>
</reference>
<evidence type="ECO:0008006" key="2">
    <source>
        <dbReference type="Google" id="ProtNLM"/>
    </source>
</evidence>
<evidence type="ECO:0000313" key="1">
    <source>
        <dbReference type="EMBL" id="AKN40741.1"/>
    </source>
</evidence>
<accession>A0A0H4A4E2</accession>
<organism evidence="1">
    <name type="scientific">Vibrio tasmaniensis</name>
    <dbReference type="NCBI Taxonomy" id="212663"/>
    <lineage>
        <taxon>Bacteria</taxon>
        <taxon>Pseudomonadati</taxon>
        <taxon>Pseudomonadota</taxon>
        <taxon>Gammaproteobacteria</taxon>
        <taxon>Vibrionales</taxon>
        <taxon>Vibrionaceae</taxon>
        <taxon>Vibrio</taxon>
    </lineage>
</organism>
<dbReference type="EMBL" id="KP795704">
    <property type="protein sequence ID" value="AKN40741.1"/>
    <property type="molecule type" value="Genomic_DNA"/>
</dbReference>
<protein>
    <recommendedName>
        <fullName evidence="2">Mobilization protein</fullName>
    </recommendedName>
</protein>